<name>A0A7X6D325_9ACTN</name>
<dbReference type="RefSeq" id="WP_167972169.1">
    <property type="nucleotide sequence ID" value="NZ_BHZG01000083.1"/>
</dbReference>
<evidence type="ECO:0000259" key="1">
    <source>
        <dbReference type="Pfam" id="PF13785"/>
    </source>
</evidence>
<dbReference type="AlphaFoldDB" id="A0A7X6D325"/>
<sequence>MAYVLSFVVIGLVVALIVLLLRRQRAAEETRPALPRDPFDNSDAASGDPRKLRAGDMVEYLGERMFVRGSIRLKEGGFTWDEHFLDALNEDGSGRRWISVEEDPDLEVMMWTPYEGPDLSPSARSLTVDGVTYRRTEHGVATYTSEGTTGVGATGRVEYADFEGPGNRGLAFERYLADDGSGSWEASLGERIPNGTLTVYPGSDA</sequence>
<keyword evidence="3" id="KW-1185">Reference proteome</keyword>
<dbReference type="Pfam" id="PF13785">
    <property type="entry name" value="DUF4178"/>
    <property type="match status" value="1"/>
</dbReference>
<gene>
    <name evidence="2" type="ORF">HCN56_17305</name>
</gene>
<dbReference type="InterPro" id="IPR025235">
    <property type="entry name" value="DUF4178"/>
</dbReference>
<comment type="caution">
    <text evidence="2">The sequence shown here is derived from an EMBL/GenBank/DDBJ whole genome shotgun (WGS) entry which is preliminary data.</text>
</comment>
<evidence type="ECO:0000313" key="3">
    <source>
        <dbReference type="Proteomes" id="UP000578686"/>
    </source>
</evidence>
<organism evidence="2 3">
    <name type="scientific">Streptomyces lonarensis</name>
    <dbReference type="NCBI Taxonomy" id="700599"/>
    <lineage>
        <taxon>Bacteria</taxon>
        <taxon>Bacillati</taxon>
        <taxon>Actinomycetota</taxon>
        <taxon>Actinomycetes</taxon>
        <taxon>Kitasatosporales</taxon>
        <taxon>Streptomycetaceae</taxon>
        <taxon>Streptomyces</taxon>
    </lineage>
</organism>
<reference evidence="2 3" key="1">
    <citation type="submission" date="2020-03" db="EMBL/GenBank/DDBJ databases">
        <title>Draft genome of Streptomyces sp. ventii, isolated from the Axial Seamount in the Pacific Ocean, and resequencing of the two type strains Streptomyces lonarensis strain NCL 716 and Streptomyces bohaiensis strain 11A07.</title>
        <authorList>
            <person name="Loughran R.M."/>
            <person name="Pfannmuller K.M."/>
            <person name="Wasson B.J."/>
            <person name="Deadmond M.C."/>
            <person name="Paddock B.E."/>
            <person name="Koyack M.J."/>
            <person name="Gallegos D.A."/>
            <person name="Mitchell E.A."/>
            <person name="Ushijima B."/>
            <person name="Saw J.H."/>
            <person name="Mcphail K.L."/>
            <person name="Videau P."/>
        </authorList>
    </citation>
    <scope>NUCLEOTIDE SEQUENCE [LARGE SCALE GENOMIC DNA]</scope>
    <source>
        <strain evidence="2 3">NCL716</strain>
    </source>
</reference>
<feature type="domain" description="DUF4178" evidence="1">
    <location>
        <begin position="53"/>
        <end position="193"/>
    </location>
</feature>
<dbReference type="EMBL" id="JAAVJD010000147">
    <property type="protein sequence ID" value="NJQ07296.1"/>
    <property type="molecule type" value="Genomic_DNA"/>
</dbReference>
<protein>
    <submittedName>
        <fullName evidence="2">DUF4178 domain-containing protein</fullName>
    </submittedName>
</protein>
<accession>A0A7X6D325</accession>
<proteinExistence type="predicted"/>
<evidence type="ECO:0000313" key="2">
    <source>
        <dbReference type="EMBL" id="NJQ07296.1"/>
    </source>
</evidence>
<dbReference type="Proteomes" id="UP000578686">
    <property type="component" value="Unassembled WGS sequence"/>
</dbReference>